<organism evidence="2">
    <name type="scientific">Phaffia rhodozyma</name>
    <name type="common">Yeast</name>
    <name type="synonym">Xanthophyllomyces dendrorhous</name>
    <dbReference type="NCBI Taxonomy" id="264483"/>
    <lineage>
        <taxon>Eukaryota</taxon>
        <taxon>Fungi</taxon>
        <taxon>Dikarya</taxon>
        <taxon>Basidiomycota</taxon>
        <taxon>Agaricomycotina</taxon>
        <taxon>Tremellomycetes</taxon>
        <taxon>Cystofilobasidiales</taxon>
        <taxon>Mrakiaceae</taxon>
        <taxon>Phaffia</taxon>
    </lineage>
</organism>
<evidence type="ECO:0000313" key="2">
    <source>
        <dbReference type="EMBL" id="CDZ98844.1"/>
    </source>
</evidence>
<feature type="compositionally biased region" description="Low complexity" evidence="1">
    <location>
        <begin position="379"/>
        <end position="400"/>
    </location>
</feature>
<feature type="compositionally biased region" description="Basic and acidic residues" evidence="1">
    <location>
        <begin position="50"/>
        <end position="63"/>
    </location>
</feature>
<feature type="region of interest" description="Disordered" evidence="1">
    <location>
        <begin position="1"/>
        <end position="85"/>
    </location>
</feature>
<feature type="region of interest" description="Disordered" evidence="1">
    <location>
        <begin position="124"/>
        <end position="200"/>
    </location>
</feature>
<reference evidence="2" key="1">
    <citation type="submission" date="2014-08" db="EMBL/GenBank/DDBJ databases">
        <authorList>
            <person name="Sharma Rahul"/>
            <person name="Thines Marco"/>
        </authorList>
    </citation>
    <scope>NUCLEOTIDE SEQUENCE</scope>
</reference>
<feature type="compositionally biased region" description="Polar residues" evidence="1">
    <location>
        <begin position="403"/>
        <end position="422"/>
    </location>
</feature>
<name>A0A0F7SN17_PHARH</name>
<feature type="compositionally biased region" description="Basic residues" evidence="1">
    <location>
        <begin position="32"/>
        <end position="43"/>
    </location>
</feature>
<feature type="compositionally biased region" description="Acidic residues" evidence="1">
    <location>
        <begin position="571"/>
        <end position="581"/>
    </location>
</feature>
<protein>
    <submittedName>
        <fullName evidence="2">Uncharacterized protein</fullName>
    </submittedName>
</protein>
<proteinExistence type="predicted"/>
<evidence type="ECO:0000256" key="1">
    <source>
        <dbReference type="SAM" id="MobiDB-lite"/>
    </source>
</evidence>
<feature type="region of interest" description="Disordered" evidence="1">
    <location>
        <begin position="373"/>
        <end position="478"/>
    </location>
</feature>
<sequence length="589" mass="63684">MYPSPPVSPSAQTVGLPKRTPSPTDRLSCKDHSHRGYNRRTRTKTAELGPSKDQRVNHSEGDLKQVSPSYLPRRVPPNRMASRSSSFIGCTTKTTVPTQKTSRQQYPAGLSIVYPTPHRWTADMPASPHLYRASSTPRQPSRAVEEPTSNGPRHIAVTGRRRTTDVPMSSSSLSSSPLSSSPSSTELTTSSGSPKRPYRNAPRIISYTLPPEVEMSWSSPLVSPSLNAGPVFFSAPCKSIPVSTPSSSHPFIRQESEAEFHLRGVLGKSDKRAIGVRPSDRRSISFRSSSSSAILSDREAEAKRKQAEREFAEDIARWVDGAPEIPRALLSTDKTKKDQAAHTVVGNVAGFENRGRMTRPSIQDRRVTAPVSSFSMLRTASPAGLSTPSSSSRHSSPARQSPDRTLSSTKLINDNNSNNITGLNKKRTHSTSSAHSMPYVQTPLGRSFLGSFHATPPTPTTGLLSPPSPHSARISLSSSVVSPSSTRFPLVESRSTASIGSAVPPVRGDFSEDTFDSESFPSSSSINSGLVLPRSQARAESGFDLDQTMERCSRIEGYISFQEVGIGNIFDGDEEEDEPAEQDAGGTKV</sequence>
<accession>A0A0F7SN17</accession>
<feature type="compositionally biased region" description="Low complexity" evidence="1">
    <location>
        <begin position="169"/>
        <end position="194"/>
    </location>
</feature>
<feature type="region of interest" description="Disordered" evidence="1">
    <location>
        <begin position="569"/>
        <end position="589"/>
    </location>
</feature>
<dbReference type="AlphaFoldDB" id="A0A0F7SN17"/>
<dbReference type="EMBL" id="LN483345">
    <property type="protein sequence ID" value="CDZ98844.1"/>
    <property type="molecule type" value="Genomic_DNA"/>
</dbReference>